<keyword evidence="1" id="KW-0812">Transmembrane</keyword>
<accession>A0A7J5YRW2</accession>
<evidence type="ECO:0000256" key="1">
    <source>
        <dbReference type="SAM" id="Phobius"/>
    </source>
</evidence>
<gene>
    <name evidence="3" type="ORF">F7725_013201</name>
</gene>
<feature type="chain" id="PRO_5029771039" evidence="2">
    <location>
        <begin position="30"/>
        <end position="151"/>
    </location>
</feature>
<keyword evidence="2" id="KW-0732">Signal</keyword>
<evidence type="ECO:0000313" key="4">
    <source>
        <dbReference type="Proteomes" id="UP000518266"/>
    </source>
</evidence>
<reference evidence="3 4" key="1">
    <citation type="submission" date="2020-03" db="EMBL/GenBank/DDBJ databases">
        <title>Dissostichus mawsoni Genome sequencing and assembly.</title>
        <authorList>
            <person name="Park H."/>
        </authorList>
    </citation>
    <scope>NUCLEOTIDE SEQUENCE [LARGE SCALE GENOMIC DNA]</scope>
    <source>
        <strain evidence="3">DM0001</strain>
        <tissue evidence="3">Muscle</tissue>
    </source>
</reference>
<keyword evidence="4" id="KW-1185">Reference proteome</keyword>
<feature type="transmembrane region" description="Helical" evidence="1">
    <location>
        <begin position="109"/>
        <end position="134"/>
    </location>
</feature>
<sequence length="151" mass="16692">MMRKGPLILLCSISFGPLLFILRLTTVESASSSPRVHLEPGLQLAGFGSIRSLQNFPGLRLNHFDRQLTRLAAIVHGLQEQQTTSLGSFVFVHQGGEVSHVFIRLLQQVLTMSLLILSFSILSVSFFCSLSVLVCQVAMDLVSFCIFPEIE</sequence>
<feature type="non-terminal residue" evidence="3">
    <location>
        <position position="1"/>
    </location>
</feature>
<keyword evidence="1" id="KW-1133">Transmembrane helix</keyword>
<dbReference type="AlphaFoldDB" id="A0A7J5YRW2"/>
<dbReference type="Proteomes" id="UP000518266">
    <property type="component" value="Unassembled WGS sequence"/>
</dbReference>
<keyword evidence="1" id="KW-0472">Membrane</keyword>
<name>A0A7J5YRW2_DISMA</name>
<organism evidence="3 4">
    <name type="scientific">Dissostichus mawsoni</name>
    <name type="common">Antarctic cod</name>
    <dbReference type="NCBI Taxonomy" id="36200"/>
    <lineage>
        <taxon>Eukaryota</taxon>
        <taxon>Metazoa</taxon>
        <taxon>Chordata</taxon>
        <taxon>Craniata</taxon>
        <taxon>Vertebrata</taxon>
        <taxon>Euteleostomi</taxon>
        <taxon>Actinopterygii</taxon>
        <taxon>Neopterygii</taxon>
        <taxon>Teleostei</taxon>
        <taxon>Neoteleostei</taxon>
        <taxon>Acanthomorphata</taxon>
        <taxon>Eupercaria</taxon>
        <taxon>Perciformes</taxon>
        <taxon>Notothenioidei</taxon>
        <taxon>Nototheniidae</taxon>
        <taxon>Dissostichus</taxon>
    </lineage>
</organism>
<feature type="signal peptide" evidence="2">
    <location>
        <begin position="1"/>
        <end position="29"/>
    </location>
</feature>
<dbReference type="EMBL" id="JAAKFY010000010">
    <property type="protein sequence ID" value="KAF3851429.1"/>
    <property type="molecule type" value="Genomic_DNA"/>
</dbReference>
<evidence type="ECO:0000256" key="2">
    <source>
        <dbReference type="SAM" id="SignalP"/>
    </source>
</evidence>
<protein>
    <submittedName>
        <fullName evidence="3">Uncharacterized protein</fullName>
    </submittedName>
</protein>
<proteinExistence type="predicted"/>
<comment type="caution">
    <text evidence="3">The sequence shown here is derived from an EMBL/GenBank/DDBJ whole genome shotgun (WGS) entry which is preliminary data.</text>
</comment>
<evidence type="ECO:0000313" key="3">
    <source>
        <dbReference type="EMBL" id="KAF3851429.1"/>
    </source>
</evidence>